<dbReference type="InterPro" id="IPR017937">
    <property type="entry name" value="Thioredoxin_CS"/>
</dbReference>
<protein>
    <submittedName>
        <fullName evidence="3">TlpA family protein disulfide reductase</fullName>
    </submittedName>
</protein>
<reference evidence="3 4" key="1">
    <citation type="submission" date="2020-08" db="EMBL/GenBank/DDBJ databases">
        <title>A Genomic Blueprint of the Chicken Gut Microbiome.</title>
        <authorList>
            <person name="Gilroy R."/>
            <person name="Ravi A."/>
            <person name="Getino M."/>
            <person name="Pursley I."/>
            <person name="Horton D.L."/>
            <person name="Alikhan N.-F."/>
            <person name="Baker D."/>
            <person name="Gharbi K."/>
            <person name="Hall N."/>
            <person name="Watson M."/>
            <person name="Adriaenssens E.M."/>
            <person name="Foster-Nyarko E."/>
            <person name="Jarju S."/>
            <person name="Secka A."/>
            <person name="Antonio M."/>
            <person name="Oren A."/>
            <person name="Chaudhuri R."/>
            <person name="La Ragione R.M."/>
            <person name="Hildebrand F."/>
            <person name="Pallen M.J."/>
        </authorList>
    </citation>
    <scope>NUCLEOTIDE SEQUENCE [LARGE SCALE GENOMIC DNA]</scope>
    <source>
        <strain evidence="3 4">Sa5YUA1</strain>
    </source>
</reference>
<proteinExistence type="predicted"/>
<evidence type="ECO:0000256" key="1">
    <source>
        <dbReference type="ARBA" id="ARBA00023157"/>
    </source>
</evidence>
<feature type="domain" description="Thioredoxin" evidence="2">
    <location>
        <begin position="1"/>
        <end position="126"/>
    </location>
</feature>
<dbReference type="Gene3D" id="3.40.30.10">
    <property type="entry name" value="Glutaredoxin"/>
    <property type="match status" value="1"/>
</dbReference>
<dbReference type="InterPro" id="IPR050553">
    <property type="entry name" value="Thioredoxin_ResA/DsbE_sf"/>
</dbReference>
<dbReference type="SUPFAM" id="SSF52833">
    <property type="entry name" value="Thioredoxin-like"/>
    <property type="match status" value="1"/>
</dbReference>
<keyword evidence="1" id="KW-1015">Disulfide bond</keyword>
<dbReference type="PROSITE" id="PS51352">
    <property type="entry name" value="THIOREDOXIN_2"/>
    <property type="match status" value="1"/>
</dbReference>
<accession>A0ABR8QLQ9</accession>
<evidence type="ECO:0000313" key="4">
    <source>
        <dbReference type="Proteomes" id="UP000657931"/>
    </source>
</evidence>
<dbReference type="InterPro" id="IPR013766">
    <property type="entry name" value="Thioredoxin_domain"/>
</dbReference>
<sequence length="126" mass="14805">MLQTIEGENISLTDFRGKKVMLNFWATWCAPCKQEMRDFQLFYQNKKDANIEIIAVNIDTKSNVGKYIERLGITFPVLLDENDHINEIYQVLVIPTTYFIDEEGVIRDKYYSAMPLSLIEEKLKQF</sequence>
<evidence type="ECO:0000259" key="2">
    <source>
        <dbReference type="PROSITE" id="PS51352"/>
    </source>
</evidence>
<dbReference type="InterPro" id="IPR036249">
    <property type="entry name" value="Thioredoxin-like_sf"/>
</dbReference>
<dbReference type="CDD" id="cd02966">
    <property type="entry name" value="TlpA_like_family"/>
    <property type="match status" value="1"/>
</dbReference>
<dbReference type="InterPro" id="IPR000866">
    <property type="entry name" value="AhpC/TSA"/>
</dbReference>
<name>A0ABR8QLQ9_9BACI</name>
<comment type="caution">
    <text evidence="3">The sequence shown here is derived from an EMBL/GenBank/DDBJ whole genome shotgun (WGS) entry which is preliminary data.</text>
</comment>
<evidence type="ECO:0000313" key="3">
    <source>
        <dbReference type="EMBL" id="MBD7936458.1"/>
    </source>
</evidence>
<dbReference type="PANTHER" id="PTHR42852">
    <property type="entry name" value="THIOL:DISULFIDE INTERCHANGE PROTEIN DSBE"/>
    <property type="match status" value="1"/>
</dbReference>
<dbReference type="Proteomes" id="UP000657931">
    <property type="component" value="Unassembled WGS sequence"/>
</dbReference>
<dbReference type="Pfam" id="PF00578">
    <property type="entry name" value="AhpC-TSA"/>
    <property type="match status" value="1"/>
</dbReference>
<organism evidence="3 4">
    <name type="scientific">Cytobacillus stercorigallinarum</name>
    <dbReference type="NCBI Taxonomy" id="2762240"/>
    <lineage>
        <taxon>Bacteria</taxon>
        <taxon>Bacillati</taxon>
        <taxon>Bacillota</taxon>
        <taxon>Bacilli</taxon>
        <taxon>Bacillales</taxon>
        <taxon>Bacillaceae</taxon>
        <taxon>Cytobacillus</taxon>
    </lineage>
</organism>
<dbReference type="PROSITE" id="PS00194">
    <property type="entry name" value="THIOREDOXIN_1"/>
    <property type="match status" value="1"/>
</dbReference>
<keyword evidence="4" id="KW-1185">Reference proteome</keyword>
<dbReference type="PANTHER" id="PTHR42852:SF1">
    <property type="entry name" value="THIOREDOXIN-LIKE PROTEIN YNEN"/>
    <property type="match status" value="1"/>
</dbReference>
<dbReference type="EMBL" id="JACSQT010000002">
    <property type="protein sequence ID" value="MBD7936458.1"/>
    <property type="molecule type" value="Genomic_DNA"/>
</dbReference>
<gene>
    <name evidence="3" type="ORF">H9655_05425</name>
</gene>